<keyword evidence="5" id="KW-1185">Reference proteome</keyword>
<keyword evidence="4" id="KW-0418">Kinase</keyword>
<dbReference type="PANTHER" id="PTHR34220:SF7">
    <property type="entry name" value="SENSOR HISTIDINE KINASE YPDA"/>
    <property type="match status" value="1"/>
</dbReference>
<sequence>MTDIVQIEINKKNRWVYFARYRWVAHVIYWIWVLIVGTILTVKEPITPTIILHSFFLDNLLIAAFYYIYCLYLIPYFFKRNKNILFWSLVIFFYLSITAIDVFYHDAIVKDSFENPFLSKDDGFLEKYVANLGGYLLNFVVFVIMLLFMEKNEENHTLLELEKEKKEIEKVKLDLLKTNISPDFLMRSLTQLKQSATQQESTTPDAILTFSDLLRYRLYRGRQQDAPLAEEIQALQSFIHFIDLNHSDNNLTVQMNIQGNTEHKTIAPLSLINIIEPFCKTKAKKEVVLELIMLIEDDHLLLEMHYSTNADEALVNDLNDYGKNYKQLYGDNVRFEFENCEDERCTISLTLPISQSSPSHQG</sequence>
<name>A0A4U1CPP3_9SPHI</name>
<dbReference type="InterPro" id="IPR010559">
    <property type="entry name" value="Sig_transdc_His_kin_internal"/>
</dbReference>
<feature type="coiled-coil region" evidence="1">
    <location>
        <begin position="149"/>
        <end position="178"/>
    </location>
</feature>
<feature type="domain" description="Signal transduction histidine kinase internal region" evidence="3">
    <location>
        <begin position="172"/>
        <end position="245"/>
    </location>
</feature>
<dbReference type="InterPro" id="IPR050640">
    <property type="entry name" value="Bact_2-comp_sensor_kinase"/>
</dbReference>
<dbReference type="GO" id="GO:0016020">
    <property type="term" value="C:membrane"/>
    <property type="evidence" value="ECO:0007669"/>
    <property type="project" value="InterPro"/>
</dbReference>
<dbReference type="Pfam" id="PF06580">
    <property type="entry name" value="His_kinase"/>
    <property type="match status" value="1"/>
</dbReference>
<protein>
    <submittedName>
        <fullName evidence="4">Histidine kinase</fullName>
    </submittedName>
</protein>
<dbReference type="EMBL" id="SWBQ01000001">
    <property type="protein sequence ID" value="TKC09463.1"/>
    <property type="molecule type" value="Genomic_DNA"/>
</dbReference>
<accession>A0A4U1CPP3</accession>
<keyword evidence="2" id="KW-0472">Membrane</keyword>
<comment type="caution">
    <text evidence="4">The sequence shown here is derived from an EMBL/GenBank/DDBJ whole genome shotgun (WGS) entry which is preliminary data.</text>
</comment>
<feature type="transmembrane region" description="Helical" evidence="2">
    <location>
        <begin position="128"/>
        <end position="149"/>
    </location>
</feature>
<evidence type="ECO:0000259" key="3">
    <source>
        <dbReference type="Pfam" id="PF06580"/>
    </source>
</evidence>
<dbReference type="PANTHER" id="PTHR34220">
    <property type="entry name" value="SENSOR HISTIDINE KINASE YPDA"/>
    <property type="match status" value="1"/>
</dbReference>
<dbReference type="GO" id="GO:0000155">
    <property type="term" value="F:phosphorelay sensor kinase activity"/>
    <property type="evidence" value="ECO:0007669"/>
    <property type="project" value="InterPro"/>
</dbReference>
<feature type="transmembrane region" description="Helical" evidence="2">
    <location>
        <begin position="21"/>
        <end position="40"/>
    </location>
</feature>
<keyword evidence="2" id="KW-0812">Transmembrane</keyword>
<feature type="transmembrane region" description="Helical" evidence="2">
    <location>
        <begin position="85"/>
        <end position="108"/>
    </location>
</feature>
<dbReference type="OrthoDB" id="632060at2"/>
<keyword evidence="4" id="KW-0808">Transferase</keyword>
<keyword evidence="1" id="KW-0175">Coiled coil</keyword>
<evidence type="ECO:0000313" key="5">
    <source>
        <dbReference type="Proteomes" id="UP000307244"/>
    </source>
</evidence>
<feature type="transmembrane region" description="Helical" evidence="2">
    <location>
        <begin position="60"/>
        <end position="78"/>
    </location>
</feature>
<reference evidence="4 5" key="1">
    <citation type="submission" date="2019-04" db="EMBL/GenBank/DDBJ databases">
        <title>Pedobacter sp. RP-3-15 sp. nov., isolated from Arctic soil.</title>
        <authorList>
            <person name="Dahal R.H."/>
            <person name="Kim D.-U."/>
        </authorList>
    </citation>
    <scope>NUCLEOTIDE SEQUENCE [LARGE SCALE GENOMIC DNA]</scope>
    <source>
        <strain evidence="4 5">RP-3-15</strain>
    </source>
</reference>
<dbReference type="Proteomes" id="UP000307244">
    <property type="component" value="Unassembled WGS sequence"/>
</dbReference>
<dbReference type="AlphaFoldDB" id="A0A4U1CPP3"/>
<evidence type="ECO:0000313" key="4">
    <source>
        <dbReference type="EMBL" id="TKC09463.1"/>
    </source>
</evidence>
<gene>
    <name evidence="4" type="ORF">FA047_05050</name>
</gene>
<evidence type="ECO:0000256" key="2">
    <source>
        <dbReference type="SAM" id="Phobius"/>
    </source>
</evidence>
<organism evidence="4 5">
    <name type="scientific">Pedobacter frigoris</name>
    <dbReference type="NCBI Taxonomy" id="2571272"/>
    <lineage>
        <taxon>Bacteria</taxon>
        <taxon>Pseudomonadati</taxon>
        <taxon>Bacteroidota</taxon>
        <taxon>Sphingobacteriia</taxon>
        <taxon>Sphingobacteriales</taxon>
        <taxon>Sphingobacteriaceae</taxon>
        <taxon>Pedobacter</taxon>
    </lineage>
</organism>
<dbReference type="RefSeq" id="WP_136834874.1">
    <property type="nucleotide sequence ID" value="NZ_SWBQ01000001.1"/>
</dbReference>
<proteinExistence type="predicted"/>
<keyword evidence="2" id="KW-1133">Transmembrane helix</keyword>
<evidence type="ECO:0000256" key="1">
    <source>
        <dbReference type="SAM" id="Coils"/>
    </source>
</evidence>